<feature type="domain" description="2Fe-2S ferredoxin-type" evidence="6">
    <location>
        <begin position="1"/>
        <end position="88"/>
    </location>
</feature>
<dbReference type="SUPFAM" id="SSF56176">
    <property type="entry name" value="FAD-binding/transporter-associated domain-like"/>
    <property type="match status" value="1"/>
</dbReference>
<protein>
    <submittedName>
        <fullName evidence="8">Xanthine dehydrogenase small subunit</fullName>
    </submittedName>
</protein>
<organism evidence="8 9">
    <name type="scientific">Halothiobacillus diazotrophicus</name>
    <dbReference type="NCBI Taxonomy" id="1860122"/>
    <lineage>
        <taxon>Bacteria</taxon>
        <taxon>Pseudomonadati</taxon>
        <taxon>Pseudomonadota</taxon>
        <taxon>Gammaproteobacteria</taxon>
        <taxon>Chromatiales</taxon>
        <taxon>Halothiobacillaceae</taxon>
        <taxon>Halothiobacillus</taxon>
    </lineage>
</organism>
<keyword evidence="9" id="KW-1185">Reference proteome</keyword>
<dbReference type="STRING" id="1860122.A9404_00820"/>
<evidence type="ECO:0000313" key="8">
    <source>
        <dbReference type="EMBL" id="ANJ68188.1"/>
    </source>
</evidence>
<dbReference type="SUPFAM" id="SSF47741">
    <property type="entry name" value="CO dehydrogenase ISP C-domain like"/>
    <property type="match status" value="1"/>
</dbReference>
<dbReference type="AlphaFoldDB" id="A0A191ZK27"/>
<evidence type="ECO:0000256" key="5">
    <source>
        <dbReference type="ARBA" id="ARBA00023004"/>
    </source>
</evidence>
<dbReference type="EMBL" id="CP016027">
    <property type="protein sequence ID" value="ANJ68188.1"/>
    <property type="molecule type" value="Genomic_DNA"/>
</dbReference>
<keyword evidence="3" id="KW-0274">FAD</keyword>
<dbReference type="GO" id="GO:0071949">
    <property type="term" value="F:FAD binding"/>
    <property type="evidence" value="ECO:0007669"/>
    <property type="project" value="InterPro"/>
</dbReference>
<proteinExistence type="predicted"/>
<dbReference type="Pfam" id="PF00111">
    <property type="entry name" value="Fer2"/>
    <property type="match status" value="1"/>
</dbReference>
<dbReference type="InterPro" id="IPR012175">
    <property type="entry name" value="Xanth_DH_ssu_bac"/>
</dbReference>
<dbReference type="KEGG" id="haz:A9404_00820"/>
<dbReference type="PANTHER" id="PTHR45444">
    <property type="entry name" value="XANTHINE DEHYDROGENASE"/>
    <property type="match status" value="1"/>
</dbReference>
<feature type="domain" description="FAD-binding PCMH-type" evidence="7">
    <location>
        <begin position="203"/>
        <end position="377"/>
    </location>
</feature>
<dbReference type="GO" id="GO:0005506">
    <property type="term" value="F:iron ion binding"/>
    <property type="evidence" value="ECO:0007669"/>
    <property type="project" value="InterPro"/>
</dbReference>
<dbReference type="InterPro" id="IPR001041">
    <property type="entry name" value="2Fe-2S_ferredoxin-type"/>
</dbReference>
<dbReference type="SUPFAM" id="SSF54292">
    <property type="entry name" value="2Fe-2S ferredoxin-like"/>
    <property type="match status" value="1"/>
</dbReference>
<accession>A0A191ZK27</accession>
<dbReference type="Pfam" id="PF03450">
    <property type="entry name" value="CO_deh_flav_C"/>
    <property type="match status" value="1"/>
</dbReference>
<dbReference type="GO" id="GO:0051537">
    <property type="term" value="F:2 iron, 2 sulfur cluster binding"/>
    <property type="evidence" value="ECO:0007669"/>
    <property type="project" value="InterPro"/>
</dbReference>
<gene>
    <name evidence="8" type="ORF">A9404_00820</name>
</gene>
<dbReference type="Gene3D" id="3.30.465.10">
    <property type="match status" value="1"/>
</dbReference>
<dbReference type="InterPro" id="IPR036683">
    <property type="entry name" value="CO_DH_flav_C_dom_sf"/>
</dbReference>
<dbReference type="Gene3D" id="3.10.20.30">
    <property type="match status" value="1"/>
</dbReference>
<dbReference type="InterPro" id="IPR006058">
    <property type="entry name" value="2Fe2S_fd_BS"/>
</dbReference>
<keyword evidence="2" id="KW-0479">Metal-binding</keyword>
<sequence length="506" mass="54917">MIEFYLNGQPQRLDAVDPNMSILTFLRTKMSLTGTKEGCASGDCGACTVAIGSLDPQAPSRIRYDNVNSCIAVVGSLHGKHLVTVDALAGARPHPVQQAMVDHHAAQCGFCTPGIVMSLFTLHHAAHAQRQSPSEIQMLDALSGNLCRCTGYRPILAAGEAACRQDPTTDSDTAVPQADASGWLDNPAMCAELARIAEAHAILELREHGRYDAPQTLDELRRLRRDHPEARLIAGGTDLMLEVTQQLKQIAHLIDLTRIEALQQIETRPDGLQIGAAVTYRALEPILSERWPAVGALLKRLGSSQIRNRGTLGGNIGNASPIGDMPPILIALGAVLELDSTDGVRRLPIDDFFLDYKRTALKPHEFIRGVFIPDQDPAALLKVYKVSKRIDDDISAVLGAFSLTLNAGIVTDCRLAYGGMAAIPKRAHRAEQMLIGRPWDEAAVADAMAALAEDFSPMSDVRASADYRRHVAGNLIRRAWLETVSGQMHPSSTFPTTVFDYAHTHD</sequence>
<evidence type="ECO:0000256" key="2">
    <source>
        <dbReference type="ARBA" id="ARBA00022723"/>
    </source>
</evidence>
<dbReference type="RefSeq" id="WP_066102527.1">
    <property type="nucleotide sequence ID" value="NZ_CP016027.1"/>
</dbReference>
<dbReference type="InterPro" id="IPR016167">
    <property type="entry name" value="FAD-bd_PCMH_sub1"/>
</dbReference>
<dbReference type="PROSITE" id="PS51085">
    <property type="entry name" value="2FE2S_FER_2"/>
    <property type="match status" value="1"/>
</dbReference>
<dbReference type="InterPro" id="IPR036318">
    <property type="entry name" value="FAD-bd_PCMH-like_sf"/>
</dbReference>
<dbReference type="InterPro" id="IPR036010">
    <property type="entry name" value="2Fe-2S_ferredoxin-like_sf"/>
</dbReference>
<dbReference type="Gene3D" id="1.10.150.120">
    <property type="entry name" value="[2Fe-2S]-binding domain"/>
    <property type="match status" value="1"/>
</dbReference>
<evidence type="ECO:0000256" key="3">
    <source>
        <dbReference type="ARBA" id="ARBA00022827"/>
    </source>
</evidence>
<dbReference type="InterPro" id="IPR012675">
    <property type="entry name" value="Beta-grasp_dom_sf"/>
</dbReference>
<dbReference type="CDD" id="cd00207">
    <property type="entry name" value="fer2"/>
    <property type="match status" value="1"/>
</dbReference>
<evidence type="ECO:0000256" key="4">
    <source>
        <dbReference type="ARBA" id="ARBA00023002"/>
    </source>
</evidence>
<dbReference type="InterPro" id="IPR036884">
    <property type="entry name" value="2Fe-2S-bd_dom_sf"/>
</dbReference>
<dbReference type="PROSITE" id="PS00197">
    <property type="entry name" value="2FE2S_FER_1"/>
    <property type="match status" value="1"/>
</dbReference>
<dbReference type="PANTHER" id="PTHR45444:SF3">
    <property type="entry name" value="XANTHINE DEHYDROGENASE"/>
    <property type="match status" value="1"/>
</dbReference>
<dbReference type="InterPro" id="IPR002888">
    <property type="entry name" value="2Fe-2S-bd"/>
</dbReference>
<dbReference type="Gene3D" id="3.30.390.50">
    <property type="entry name" value="CO dehydrogenase flavoprotein, C-terminal domain"/>
    <property type="match status" value="1"/>
</dbReference>
<dbReference type="Pfam" id="PF00941">
    <property type="entry name" value="FAD_binding_5"/>
    <property type="match status" value="1"/>
</dbReference>
<dbReference type="Pfam" id="PF01799">
    <property type="entry name" value="Fer2_2"/>
    <property type="match status" value="1"/>
</dbReference>
<dbReference type="SMART" id="SM01092">
    <property type="entry name" value="CO_deh_flav_C"/>
    <property type="match status" value="1"/>
</dbReference>
<dbReference type="InterPro" id="IPR016169">
    <property type="entry name" value="FAD-bd_PCMH_sub2"/>
</dbReference>
<dbReference type="InterPro" id="IPR002346">
    <property type="entry name" value="Mopterin_DH_FAD-bd"/>
</dbReference>
<dbReference type="Proteomes" id="UP000078596">
    <property type="component" value="Chromosome"/>
</dbReference>
<name>A0A191ZK27_9GAMM</name>
<keyword evidence="5" id="KW-0408">Iron</keyword>
<dbReference type="SUPFAM" id="SSF55447">
    <property type="entry name" value="CO dehydrogenase flavoprotein C-terminal domain-like"/>
    <property type="match status" value="1"/>
</dbReference>
<dbReference type="InterPro" id="IPR016208">
    <property type="entry name" value="Ald_Oxase/xanthine_DH-like"/>
</dbReference>
<dbReference type="Gene3D" id="3.30.43.10">
    <property type="entry name" value="Uridine Diphospho-n-acetylenolpyruvylglucosamine Reductase, domain 2"/>
    <property type="match status" value="1"/>
</dbReference>
<evidence type="ECO:0000313" key="9">
    <source>
        <dbReference type="Proteomes" id="UP000078596"/>
    </source>
</evidence>
<evidence type="ECO:0000259" key="7">
    <source>
        <dbReference type="PROSITE" id="PS51387"/>
    </source>
</evidence>
<dbReference type="NCBIfam" id="TIGR02963">
    <property type="entry name" value="xanthine_xdhA"/>
    <property type="match status" value="1"/>
</dbReference>
<keyword evidence="4" id="KW-0560">Oxidoreductase</keyword>
<dbReference type="PROSITE" id="PS51387">
    <property type="entry name" value="FAD_PCMH"/>
    <property type="match status" value="1"/>
</dbReference>
<reference evidence="8 9" key="1">
    <citation type="submission" date="2016-06" db="EMBL/GenBank/DDBJ databases">
        <title>Insight into the functional genes involving in sulfur oxidation in Pearl River water.</title>
        <authorList>
            <person name="Luo J."/>
            <person name="Tan X."/>
            <person name="Lin W."/>
        </authorList>
    </citation>
    <scope>NUCLEOTIDE SEQUENCE [LARGE SCALE GENOMIC DNA]</scope>
    <source>
        <strain evidence="8 9">LS2</strain>
    </source>
</reference>
<evidence type="ECO:0000259" key="6">
    <source>
        <dbReference type="PROSITE" id="PS51085"/>
    </source>
</evidence>
<dbReference type="GO" id="GO:0004854">
    <property type="term" value="F:xanthine dehydrogenase activity"/>
    <property type="evidence" value="ECO:0007669"/>
    <property type="project" value="InterPro"/>
</dbReference>
<evidence type="ECO:0000256" key="1">
    <source>
        <dbReference type="ARBA" id="ARBA00022630"/>
    </source>
</evidence>
<keyword evidence="1" id="KW-0285">Flavoprotein</keyword>
<dbReference type="InterPro" id="IPR014307">
    <property type="entry name" value="Xanthine_DH_ssu"/>
</dbReference>
<dbReference type="PIRSF" id="PIRSF036557">
    <property type="entry name" value="XdhA_RC"/>
    <property type="match status" value="1"/>
</dbReference>
<dbReference type="InterPro" id="IPR005107">
    <property type="entry name" value="CO_DH_flav_C"/>
</dbReference>
<dbReference type="InterPro" id="IPR016166">
    <property type="entry name" value="FAD-bd_PCMH"/>
</dbReference>